<organism evidence="3 4">
    <name type="scientific">Paspalum notatum var. saurae</name>
    <dbReference type="NCBI Taxonomy" id="547442"/>
    <lineage>
        <taxon>Eukaryota</taxon>
        <taxon>Viridiplantae</taxon>
        <taxon>Streptophyta</taxon>
        <taxon>Embryophyta</taxon>
        <taxon>Tracheophyta</taxon>
        <taxon>Spermatophyta</taxon>
        <taxon>Magnoliopsida</taxon>
        <taxon>Liliopsida</taxon>
        <taxon>Poales</taxon>
        <taxon>Poaceae</taxon>
        <taxon>PACMAD clade</taxon>
        <taxon>Panicoideae</taxon>
        <taxon>Andropogonodae</taxon>
        <taxon>Paspaleae</taxon>
        <taxon>Paspalinae</taxon>
        <taxon>Paspalum</taxon>
    </lineage>
</organism>
<evidence type="ECO:0000313" key="4">
    <source>
        <dbReference type="Proteomes" id="UP001341281"/>
    </source>
</evidence>
<dbReference type="AlphaFoldDB" id="A0AAQ3X312"/>
<dbReference type="Proteomes" id="UP001341281">
    <property type="component" value="Chromosome 06"/>
</dbReference>
<gene>
    <name evidence="3" type="ORF">U9M48_030197</name>
</gene>
<protein>
    <submittedName>
        <fullName evidence="3">Uncharacterized protein</fullName>
    </submittedName>
</protein>
<feature type="compositionally biased region" description="Low complexity" evidence="1">
    <location>
        <begin position="30"/>
        <end position="53"/>
    </location>
</feature>
<keyword evidence="2" id="KW-0472">Membrane</keyword>
<keyword evidence="2" id="KW-0812">Transmembrane</keyword>
<evidence type="ECO:0000313" key="3">
    <source>
        <dbReference type="EMBL" id="WVZ83006.1"/>
    </source>
</evidence>
<evidence type="ECO:0000256" key="2">
    <source>
        <dbReference type="SAM" id="Phobius"/>
    </source>
</evidence>
<feature type="region of interest" description="Disordered" evidence="1">
    <location>
        <begin position="24"/>
        <end position="83"/>
    </location>
</feature>
<dbReference type="EMBL" id="CP144750">
    <property type="protein sequence ID" value="WVZ83006.1"/>
    <property type="molecule type" value="Genomic_DNA"/>
</dbReference>
<reference evidence="3 4" key="1">
    <citation type="submission" date="2024-02" db="EMBL/GenBank/DDBJ databases">
        <title>High-quality chromosome-scale genome assembly of Pensacola bahiagrass (Paspalum notatum Flugge var. saurae).</title>
        <authorList>
            <person name="Vega J.M."/>
            <person name="Podio M."/>
            <person name="Orjuela J."/>
            <person name="Siena L.A."/>
            <person name="Pessino S.C."/>
            <person name="Combes M.C."/>
            <person name="Mariac C."/>
            <person name="Albertini E."/>
            <person name="Pupilli F."/>
            <person name="Ortiz J.P.A."/>
            <person name="Leblanc O."/>
        </authorList>
    </citation>
    <scope>NUCLEOTIDE SEQUENCE [LARGE SCALE GENOMIC DNA]</scope>
    <source>
        <strain evidence="3">R1</strain>
        <tissue evidence="3">Leaf</tissue>
    </source>
</reference>
<proteinExistence type="predicted"/>
<accession>A0AAQ3X312</accession>
<keyword evidence="2" id="KW-1133">Transmembrane helix</keyword>
<name>A0AAQ3X312_PASNO</name>
<sequence length="339" mass="36887">MSDHHSVQDAMSARLELQRCNGAPGCPCMSSSSSKSTGTLSSPSPSGSRTRSSQATDSGSSLGHSGWAPRPPMQETNDSAVPEGHAVQEWSGLDSISIGKCEHGRRCVLKKLVLCGQTHWEALFGMPIGGLSPFLQPIVVFMDVEEQCQFMEWVEDPWLERVQCCLKELWMELKATRRCEATANTFLIEALQIKEVATEANANLVKKVNRTKKLAHQVCAHYHTKAEVAVKHSTIMMNLIYCLIGVIAFLVTFVVVLHPSLEGHLGSDFGEVLIHSSLSSTDISKNTMVGALCSIRIVMHSTVERGLDVSLGRFNSAAAMDAKHQDNILTAKLQGATIS</sequence>
<feature type="transmembrane region" description="Helical" evidence="2">
    <location>
        <begin position="235"/>
        <end position="257"/>
    </location>
</feature>
<evidence type="ECO:0000256" key="1">
    <source>
        <dbReference type="SAM" id="MobiDB-lite"/>
    </source>
</evidence>
<keyword evidence="4" id="KW-1185">Reference proteome</keyword>
<feature type="compositionally biased region" description="Polar residues" evidence="1">
    <location>
        <begin position="54"/>
        <end position="63"/>
    </location>
</feature>